<evidence type="ECO:0000256" key="4">
    <source>
        <dbReference type="PROSITE-ProRule" id="PRU00473"/>
    </source>
</evidence>
<keyword evidence="6" id="KW-0732">Signal</keyword>
<dbReference type="InterPro" id="IPR006664">
    <property type="entry name" value="OMP_bac"/>
</dbReference>
<feature type="compositionally biased region" description="Basic and acidic residues" evidence="5">
    <location>
        <begin position="25"/>
        <end position="49"/>
    </location>
</feature>
<dbReference type="CDD" id="cd07185">
    <property type="entry name" value="OmpA_C-like"/>
    <property type="match status" value="1"/>
</dbReference>
<dbReference type="InterPro" id="IPR036737">
    <property type="entry name" value="OmpA-like_sf"/>
</dbReference>
<comment type="caution">
    <text evidence="8">The sequence shown here is derived from an EMBL/GenBank/DDBJ whole genome shotgun (WGS) entry which is preliminary data.</text>
</comment>
<evidence type="ECO:0000256" key="6">
    <source>
        <dbReference type="SAM" id="SignalP"/>
    </source>
</evidence>
<keyword evidence="3" id="KW-0998">Cell outer membrane</keyword>
<proteinExistence type="predicted"/>
<organism evidence="8 9">
    <name type="scientific">Oceanobacillus kapialis</name>
    <dbReference type="NCBI Taxonomy" id="481353"/>
    <lineage>
        <taxon>Bacteria</taxon>
        <taxon>Bacillati</taxon>
        <taxon>Bacillota</taxon>
        <taxon>Bacilli</taxon>
        <taxon>Bacillales</taxon>
        <taxon>Bacillaceae</taxon>
        <taxon>Oceanobacillus</taxon>
    </lineage>
</organism>
<keyword evidence="2 4" id="KW-0472">Membrane</keyword>
<evidence type="ECO:0000256" key="1">
    <source>
        <dbReference type="ARBA" id="ARBA00004442"/>
    </source>
</evidence>
<dbReference type="EMBL" id="JBHUMX010000030">
    <property type="protein sequence ID" value="MFD2628922.1"/>
    <property type="molecule type" value="Genomic_DNA"/>
</dbReference>
<feature type="region of interest" description="Disordered" evidence="5">
    <location>
        <begin position="425"/>
        <end position="452"/>
    </location>
</feature>
<dbReference type="PRINTS" id="PR01021">
    <property type="entry name" value="OMPADOMAIN"/>
</dbReference>
<feature type="signal peptide" evidence="6">
    <location>
        <begin position="1"/>
        <end position="20"/>
    </location>
</feature>
<evidence type="ECO:0000256" key="2">
    <source>
        <dbReference type="ARBA" id="ARBA00023136"/>
    </source>
</evidence>
<comment type="subcellular location">
    <subcellularLocation>
        <location evidence="1">Cell outer membrane</location>
    </subcellularLocation>
</comment>
<dbReference type="InterPro" id="IPR050330">
    <property type="entry name" value="Bact_OuterMem_StrucFunc"/>
</dbReference>
<protein>
    <submittedName>
        <fullName evidence="8">OmpA family protein</fullName>
    </submittedName>
</protein>
<dbReference type="PANTHER" id="PTHR30329:SF21">
    <property type="entry name" value="LIPOPROTEIN YIAD-RELATED"/>
    <property type="match status" value="1"/>
</dbReference>
<gene>
    <name evidence="8" type="ORF">ACFSUN_09045</name>
</gene>
<dbReference type="Proteomes" id="UP001597451">
    <property type="component" value="Unassembled WGS sequence"/>
</dbReference>
<dbReference type="InterPro" id="IPR006665">
    <property type="entry name" value="OmpA-like"/>
</dbReference>
<keyword evidence="9" id="KW-1185">Reference proteome</keyword>
<evidence type="ECO:0000259" key="7">
    <source>
        <dbReference type="PROSITE" id="PS51123"/>
    </source>
</evidence>
<dbReference type="Pfam" id="PF00691">
    <property type="entry name" value="OmpA"/>
    <property type="match status" value="1"/>
</dbReference>
<feature type="domain" description="OmpA-like" evidence="7">
    <location>
        <begin position="334"/>
        <end position="452"/>
    </location>
</feature>
<accession>A0ABW5Q0U0</accession>
<dbReference type="Gene3D" id="3.30.1330.60">
    <property type="entry name" value="OmpA-like domain"/>
    <property type="match status" value="1"/>
</dbReference>
<feature type="compositionally biased region" description="Basic and acidic residues" evidence="5">
    <location>
        <begin position="433"/>
        <end position="446"/>
    </location>
</feature>
<evidence type="ECO:0000256" key="5">
    <source>
        <dbReference type="SAM" id="MobiDB-lite"/>
    </source>
</evidence>
<feature type="region of interest" description="Disordered" evidence="5">
    <location>
        <begin position="21"/>
        <end position="51"/>
    </location>
</feature>
<dbReference type="PROSITE" id="PS51257">
    <property type="entry name" value="PROKAR_LIPOPROTEIN"/>
    <property type="match status" value="1"/>
</dbReference>
<evidence type="ECO:0000313" key="9">
    <source>
        <dbReference type="Proteomes" id="UP001597451"/>
    </source>
</evidence>
<evidence type="ECO:0000313" key="8">
    <source>
        <dbReference type="EMBL" id="MFD2628922.1"/>
    </source>
</evidence>
<reference evidence="9" key="1">
    <citation type="journal article" date="2019" name="Int. J. Syst. Evol. Microbiol.">
        <title>The Global Catalogue of Microorganisms (GCM) 10K type strain sequencing project: providing services to taxonomists for standard genome sequencing and annotation.</title>
        <authorList>
            <consortium name="The Broad Institute Genomics Platform"/>
            <consortium name="The Broad Institute Genome Sequencing Center for Infectious Disease"/>
            <person name="Wu L."/>
            <person name="Ma J."/>
        </authorList>
    </citation>
    <scope>NUCLEOTIDE SEQUENCE [LARGE SCALE GENOMIC DNA]</scope>
    <source>
        <strain evidence="9">TISTR 1858</strain>
    </source>
</reference>
<name>A0ABW5Q0U0_9BACI</name>
<dbReference type="RefSeq" id="WP_379561684.1">
    <property type="nucleotide sequence ID" value="NZ_JBHUMX010000030.1"/>
</dbReference>
<dbReference type="PANTHER" id="PTHR30329">
    <property type="entry name" value="STATOR ELEMENT OF FLAGELLAR MOTOR COMPLEX"/>
    <property type="match status" value="1"/>
</dbReference>
<evidence type="ECO:0000256" key="3">
    <source>
        <dbReference type="ARBA" id="ARBA00023237"/>
    </source>
</evidence>
<dbReference type="PROSITE" id="PS51123">
    <property type="entry name" value="OMPA_2"/>
    <property type="match status" value="1"/>
</dbReference>
<feature type="chain" id="PRO_5045694465" evidence="6">
    <location>
        <begin position="21"/>
        <end position="452"/>
    </location>
</feature>
<dbReference type="SUPFAM" id="SSF103088">
    <property type="entry name" value="OmpA-like"/>
    <property type="match status" value="1"/>
</dbReference>
<sequence length="452" mass="50594">MRKILLAIMIVLLISGCTNEEDAASESKEEKDNTTEEAKATNKEAEKGVEAANTATELGDLEVQLSGEAIVEEDKITIEGESNLLPGSRIYSGGLTDGGFASSNFIDTAEVQEDGSFSFEFSGISQSTTVDLELYNNSDESKAHYGENLEKVTGPQVYVTETHGEFQVKAEFYIDVDKPMPYTIPIEIPEWQEKPADYGEPEVRMEVEMDSDHEYLYFHGKTNLLEGTWIGGNLRKASGIIDAFSYGFTRINPDGTFVLQVPYYKLQEGMYMPIRFEPQNNTWEDTLTAYGEQGEKLKGDLVKEDGENRYLELIVPVDAPNFNPPEDVGLTMDDEEVKIQMPDDLLFDFDESSLKEEAKATLDDVIKDLQKLEDNTKIQINGHTDNVGEADYNLKLSKERADAVWAYLKENGEVSGLDVEIEGYGDTKPIASNKDEEGQERNRRVEIVINPK</sequence>